<dbReference type="AlphaFoldDB" id="A0A845GEE5"/>
<dbReference type="Gene3D" id="2.160.20.120">
    <property type="match status" value="1"/>
</dbReference>
<feature type="signal peptide" evidence="1">
    <location>
        <begin position="1"/>
        <end position="19"/>
    </location>
</feature>
<feature type="chain" id="PRO_5032328669" evidence="1">
    <location>
        <begin position="20"/>
        <end position="293"/>
    </location>
</feature>
<keyword evidence="1" id="KW-0732">Signal</keyword>
<name>A0A845GEE5_9BURK</name>
<evidence type="ECO:0000313" key="3">
    <source>
        <dbReference type="EMBL" id="MYM91586.1"/>
    </source>
</evidence>
<dbReference type="InterPro" id="IPR021255">
    <property type="entry name" value="DUF2807"/>
</dbReference>
<proteinExistence type="predicted"/>
<protein>
    <submittedName>
        <fullName evidence="3">DUF2807 domain-containing protein</fullName>
    </submittedName>
</protein>
<reference evidence="3 4" key="1">
    <citation type="submission" date="2020-01" db="EMBL/GenBank/DDBJ databases">
        <title>Novel species isolated from a subtropical stream in China.</title>
        <authorList>
            <person name="Lu H."/>
        </authorList>
    </citation>
    <scope>NUCLEOTIDE SEQUENCE [LARGE SCALE GENOMIC DNA]</scope>
    <source>
        <strain evidence="3 4">FT82W</strain>
    </source>
</reference>
<accession>A0A845GEE5</accession>
<dbReference type="RefSeq" id="WP_161100198.1">
    <property type="nucleotide sequence ID" value="NZ_WWCW01000225.1"/>
</dbReference>
<feature type="domain" description="Putative auto-transporter adhesin head GIN" evidence="2">
    <location>
        <begin position="62"/>
        <end position="214"/>
    </location>
</feature>
<sequence>MRTAISTAVITAFATLAGCAVIVVPDDGGGNGGVRYSSAFGSSAVQGNGQAATERRDAAASDGIDVNGPMQVEVRVGEAASLQVEGDSNLLPMLRTDASGGMLRVWIDGSIRSANPLRVVYTTPQLRQVNANGSGRLSVSGLNGAPFNLSQNGSRQVQLSGTVSRLDVRVNGSGSVDAAGLQSGSTVASVNGSGRLDLGRLSGDTLNLEVRGSGGANASGNVRGMNVRVYGSGSADLAGLTSQSAELVSYGSGSISAGVSQSLVADATGSGHVTVYGNPSQRSISGKHVSVMQ</sequence>
<dbReference type="Proteomes" id="UP000470302">
    <property type="component" value="Unassembled WGS sequence"/>
</dbReference>
<gene>
    <name evidence="3" type="ORF">GTP91_30960</name>
</gene>
<evidence type="ECO:0000313" key="4">
    <source>
        <dbReference type="Proteomes" id="UP000470302"/>
    </source>
</evidence>
<dbReference type="PROSITE" id="PS51257">
    <property type="entry name" value="PROKAR_LIPOPROTEIN"/>
    <property type="match status" value="1"/>
</dbReference>
<evidence type="ECO:0000256" key="1">
    <source>
        <dbReference type="SAM" id="SignalP"/>
    </source>
</evidence>
<comment type="caution">
    <text evidence="3">The sequence shown here is derived from an EMBL/GenBank/DDBJ whole genome shotgun (WGS) entry which is preliminary data.</text>
</comment>
<dbReference type="Pfam" id="PF10988">
    <property type="entry name" value="DUF2807"/>
    <property type="match status" value="1"/>
</dbReference>
<dbReference type="EMBL" id="WWCW01000225">
    <property type="protein sequence ID" value="MYM91586.1"/>
    <property type="molecule type" value="Genomic_DNA"/>
</dbReference>
<evidence type="ECO:0000259" key="2">
    <source>
        <dbReference type="Pfam" id="PF10988"/>
    </source>
</evidence>
<organism evidence="3 4">
    <name type="scientific">Duganella vulcania</name>
    <dbReference type="NCBI Taxonomy" id="2692166"/>
    <lineage>
        <taxon>Bacteria</taxon>
        <taxon>Pseudomonadati</taxon>
        <taxon>Pseudomonadota</taxon>
        <taxon>Betaproteobacteria</taxon>
        <taxon>Burkholderiales</taxon>
        <taxon>Oxalobacteraceae</taxon>
        <taxon>Telluria group</taxon>
        <taxon>Duganella</taxon>
    </lineage>
</organism>